<dbReference type="EMBL" id="DMVW01000192">
    <property type="protein sequence ID" value="HAR54130.1"/>
    <property type="molecule type" value="Genomic_DNA"/>
</dbReference>
<dbReference type="AlphaFoldDB" id="A0A348WHW8"/>
<dbReference type="Pfam" id="PF13462">
    <property type="entry name" value="Thioredoxin_4"/>
    <property type="match status" value="1"/>
</dbReference>
<dbReference type="Proteomes" id="UP000264719">
    <property type="component" value="Unassembled WGS sequence"/>
</dbReference>
<accession>A0A348WHW8</accession>
<dbReference type="InterPro" id="IPR036249">
    <property type="entry name" value="Thioredoxin-like_sf"/>
</dbReference>
<protein>
    <submittedName>
        <fullName evidence="2">Thiol-disulfide oxidoreductase</fullName>
    </submittedName>
</protein>
<dbReference type="Gene3D" id="3.40.30.10">
    <property type="entry name" value="Glutaredoxin"/>
    <property type="match status" value="1"/>
</dbReference>
<comment type="caution">
    <text evidence="2">The sequence shown here is derived from an EMBL/GenBank/DDBJ whole genome shotgun (WGS) entry which is preliminary data.</text>
</comment>
<proteinExistence type="predicted"/>
<evidence type="ECO:0000259" key="1">
    <source>
        <dbReference type="Pfam" id="PF13462"/>
    </source>
</evidence>
<organism evidence="2 3">
    <name type="scientific">Roseovarius nubinhibens</name>
    <dbReference type="NCBI Taxonomy" id="314263"/>
    <lineage>
        <taxon>Bacteria</taxon>
        <taxon>Pseudomonadati</taxon>
        <taxon>Pseudomonadota</taxon>
        <taxon>Alphaproteobacteria</taxon>
        <taxon>Rhodobacterales</taxon>
        <taxon>Roseobacteraceae</taxon>
        <taxon>Roseovarius</taxon>
    </lineage>
</organism>
<evidence type="ECO:0000313" key="3">
    <source>
        <dbReference type="Proteomes" id="UP000264719"/>
    </source>
</evidence>
<dbReference type="InterPro" id="IPR012336">
    <property type="entry name" value="Thioredoxin-like_fold"/>
</dbReference>
<sequence>MVLGNEDAKVTVMEYASFTCPHCASFHENQFKQLKVDYIDTGKIRFVYRDVYFDRYGLWAAMVARCEGPSKFFGISNLLYEQQREWMDPQDPVKTSENLRRLGRIAGLDGDKLTACLEDED</sequence>
<name>A0A348WHW8_9RHOB</name>
<feature type="domain" description="Thioredoxin-like fold" evidence="1">
    <location>
        <begin position="1"/>
        <end position="121"/>
    </location>
</feature>
<evidence type="ECO:0000313" key="2">
    <source>
        <dbReference type="EMBL" id="HAR54130.1"/>
    </source>
</evidence>
<gene>
    <name evidence="2" type="ORF">DCS45_19975</name>
</gene>
<feature type="non-terminal residue" evidence="2">
    <location>
        <position position="121"/>
    </location>
</feature>
<reference evidence="2 3" key="1">
    <citation type="journal article" date="2018" name="Nat. Biotechnol.">
        <title>A standardized bacterial taxonomy based on genome phylogeny substantially revises the tree of life.</title>
        <authorList>
            <person name="Parks D.H."/>
            <person name="Chuvochina M."/>
            <person name="Waite D.W."/>
            <person name="Rinke C."/>
            <person name="Skarshewski A."/>
            <person name="Chaumeil P.A."/>
            <person name="Hugenholtz P."/>
        </authorList>
    </citation>
    <scope>NUCLEOTIDE SEQUENCE [LARGE SCALE GENOMIC DNA]</scope>
    <source>
        <strain evidence="2">UBA9169</strain>
    </source>
</reference>
<dbReference type="SUPFAM" id="SSF52833">
    <property type="entry name" value="Thioredoxin-like"/>
    <property type="match status" value="1"/>
</dbReference>